<reference evidence="3 4" key="1">
    <citation type="submission" date="2012-11" db="EMBL/GenBank/DDBJ databases">
        <title>Genome assembly of Thiorhodococcus sp. AK35.</title>
        <authorList>
            <person name="Nupur N."/>
            <person name="Khatri I."/>
            <person name="Subramanian S."/>
            <person name="Pinnaka A."/>
        </authorList>
    </citation>
    <scope>NUCLEOTIDE SEQUENCE [LARGE SCALE GENOMIC DNA]</scope>
    <source>
        <strain evidence="3 4">AK35</strain>
    </source>
</reference>
<proteinExistence type="predicted"/>
<name>W9V6P4_9GAMM</name>
<dbReference type="GO" id="GO:0006493">
    <property type="term" value="P:protein O-linked glycosylation"/>
    <property type="evidence" value="ECO:0007669"/>
    <property type="project" value="InterPro"/>
</dbReference>
<dbReference type="InterPro" id="IPR019734">
    <property type="entry name" value="TPR_rpt"/>
</dbReference>
<dbReference type="InterPro" id="IPR041698">
    <property type="entry name" value="Methyltransf_25"/>
</dbReference>
<dbReference type="Gene3D" id="1.25.40.10">
    <property type="entry name" value="Tetratricopeptide repeat domain"/>
    <property type="match status" value="3"/>
</dbReference>
<feature type="repeat" description="TPR" evidence="1">
    <location>
        <begin position="61"/>
        <end position="94"/>
    </location>
</feature>
<evidence type="ECO:0000259" key="2">
    <source>
        <dbReference type="Pfam" id="PF13649"/>
    </source>
</evidence>
<keyword evidence="4" id="KW-1185">Reference proteome</keyword>
<feature type="repeat" description="TPR" evidence="1">
    <location>
        <begin position="27"/>
        <end position="60"/>
    </location>
</feature>
<dbReference type="eggNOG" id="COG0457">
    <property type="taxonomic scope" value="Bacteria"/>
</dbReference>
<keyword evidence="1" id="KW-0802">TPR repeat</keyword>
<comment type="caution">
    <text evidence="3">The sequence shown here is derived from an EMBL/GenBank/DDBJ whole genome shotgun (WGS) entry which is preliminary data.</text>
</comment>
<dbReference type="EMBL" id="AONC01000098">
    <property type="protein sequence ID" value="EXJ11767.1"/>
    <property type="molecule type" value="Genomic_DNA"/>
</dbReference>
<protein>
    <recommendedName>
        <fullName evidence="2">Methyltransferase domain-containing protein</fullName>
    </recommendedName>
</protein>
<dbReference type="Proteomes" id="UP000019460">
    <property type="component" value="Unassembled WGS sequence"/>
</dbReference>
<feature type="domain" description="Methyltransferase" evidence="2">
    <location>
        <begin position="487"/>
        <end position="582"/>
    </location>
</feature>
<feature type="repeat" description="TPR" evidence="1">
    <location>
        <begin position="129"/>
        <end position="162"/>
    </location>
</feature>
<sequence>MALFDAGRLSEGETIARDFTQRYPEAPFGWKALGTILLASDRQREALPVLRQAIKLNPHDSESLNSLGKTLQDLGQLDAALESVERALSLRPDYGSALVNRGNLLVQLGRADEALKCLDKALILRPDSASAHNDQGHALKALGRVDAALAAYARAIELKPDFAEAHHNLGAVLSDLGRFEESLAHYGRALDLKPACPLAKSQYAHCLKRLSFTQDRPDIRARLVQALRESWCRPHELMATCIDFIRLNPLIAPRIARLDRDAALTAADLFGTTGLVKLADDALLMGLLQACPIADADLERLLTQVRRALLEAVWLNGAMRLFDATALRLQAALARQCHLNDHAWAESEPETAHVETLHGALSPMLGQQAPIAEPYLLALAAYRPLLTLPEPARLLERDWSEPVASVLIEQVREPLLETEYRRYIPCLTAIADSVSVEVRAQYEEHPYPRWTRTGIVTPAPTIAAYIRQQFPNARLRSPIEQNEKVSILVAGCGTGLHSLDVARRYPEARILAVDLSLTSLAYAERKTRELGVTNVRYVQADILRLDALDESFDLIESVGVLHHLHDPVAGWKMLLARLRPGGFMSIGLYSERARHAVVRAREQIAREGRQPTASGIRALRQRLLQQRDEPDYWHLTHSADFYSLSGCRDLLFHVSEQRFTLPRLGETLQELDLSLVGFILDQRVMARYAERFPDDPSATDLEHWHQFEQEHPKTFAGMYQFWVRQEVASSLM</sequence>
<dbReference type="Pfam" id="PF13414">
    <property type="entry name" value="TPR_11"/>
    <property type="match status" value="1"/>
</dbReference>
<dbReference type="SUPFAM" id="SSF53335">
    <property type="entry name" value="S-adenosyl-L-methionine-dependent methyltransferases"/>
    <property type="match status" value="1"/>
</dbReference>
<dbReference type="SMART" id="SM00028">
    <property type="entry name" value="TPR"/>
    <property type="match status" value="5"/>
</dbReference>
<dbReference type="Gene3D" id="3.40.50.150">
    <property type="entry name" value="Vaccinia Virus protein VP39"/>
    <property type="match status" value="1"/>
</dbReference>
<dbReference type="GO" id="GO:0097363">
    <property type="term" value="F:protein O-acetylglucosaminyltransferase activity"/>
    <property type="evidence" value="ECO:0007669"/>
    <property type="project" value="TreeGrafter"/>
</dbReference>
<dbReference type="Pfam" id="PF13649">
    <property type="entry name" value="Methyltransf_25"/>
    <property type="match status" value="1"/>
</dbReference>
<feature type="repeat" description="TPR" evidence="1">
    <location>
        <begin position="163"/>
        <end position="196"/>
    </location>
</feature>
<dbReference type="AlphaFoldDB" id="W9V6P4"/>
<dbReference type="Pfam" id="PF13432">
    <property type="entry name" value="TPR_16"/>
    <property type="match status" value="1"/>
</dbReference>
<dbReference type="InterPro" id="IPR011990">
    <property type="entry name" value="TPR-like_helical_dom_sf"/>
</dbReference>
<dbReference type="PROSITE" id="PS50293">
    <property type="entry name" value="TPR_REGION"/>
    <property type="match status" value="2"/>
</dbReference>
<dbReference type="PANTHER" id="PTHR44366:SF1">
    <property type="entry name" value="UDP-N-ACETYLGLUCOSAMINE--PEPTIDE N-ACETYLGLUCOSAMINYLTRANSFERASE 110 KDA SUBUNIT"/>
    <property type="match status" value="1"/>
</dbReference>
<accession>W9V6P4</accession>
<gene>
    <name evidence="3" type="ORF">D779_0141</name>
</gene>
<dbReference type="InterPro" id="IPR029063">
    <property type="entry name" value="SAM-dependent_MTases_sf"/>
</dbReference>
<dbReference type="SUPFAM" id="SSF48452">
    <property type="entry name" value="TPR-like"/>
    <property type="match status" value="1"/>
</dbReference>
<dbReference type="CDD" id="cd02440">
    <property type="entry name" value="AdoMet_MTases"/>
    <property type="match status" value="1"/>
</dbReference>
<dbReference type="PANTHER" id="PTHR44366">
    <property type="entry name" value="UDP-N-ACETYLGLUCOSAMINE--PEPTIDE N-ACETYLGLUCOSAMINYLTRANSFERASE 110 KDA SUBUNIT"/>
    <property type="match status" value="1"/>
</dbReference>
<organism evidence="3 4">
    <name type="scientific">Imhoffiella purpurea</name>
    <dbReference type="NCBI Taxonomy" id="1249627"/>
    <lineage>
        <taxon>Bacteria</taxon>
        <taxon>Pseudomonadati</taxon>
        <taxon>Pseudomonadota</taxon>
        <taxon>Gammaproteobacteria</taxon>
        <taxon>Chromatiales</taxon>
        <taxon>Chromatiaceae</taxon>
        <taxon>Imhoffiella</taxon>
    </lineage>
</organism>
<dbReference type="InterPro" id="IPR037919">
    <property type="entry name" value="OGT"/>
</dbReference>
<feature type="repeat" description="TPR" evidence="1">
    <location>
        <begin position="95"/>
        <end position="128"/>
    </location>
</feature>
<evidence type="ECO:0000313" key="3">
    <source>
        <dbReference type="EMBL" id="EXJ11767.1"/>
    </source>
</evidence>
<dbReference type="STRING" id="1249627.D779_0141"/>
<evidence type="ECO:0000256" key="1">
    <source>
        <dbReference type="PROSITE-ProRule" id="PRU00339"/>
    </source>
</evidence>
<dbReference type="PROSITE" id="PS50005">
    <property type="entry name" value="TPR"/>
    <property type="match status" value="5"/>
</dbReference>
<evidence type="ECO:0000313" key="4">
    <source>
        <dbReference type="Proteomes" id="UP000019460"/>
    </source>
</evidence>
<dbReference type="eggNOG" id="COG0500">
    <property type="taxonomic scope" value="Bacteria"/>
</dbReference>